<evidence type="ECO:0000313" key="9">
    <source>
        <dbReference type="Proteomes" id="UP001634007"/>
    </source>
</evidence>
<keyword evidence="9" id="KW-1185">Reference proteome</keyword>
<feature type="domain" description="HMA" evidence="7">
    <location>
        <begin position="92"/>
        <end position="156"/>
    </location>
</feature>
<evidence type="ECO:0000256" key="5">
    <source>
        <dbReference type="ARBA" id="ARBA00024045"/>
    </source>
</evidence>
<evidence type="ECO:0000256" key="4">
    <source>
        <dbReference type="ARBA" id="ARBA00023289"/>
    </source>
</evidence>
<dbReference type="Pfam" id="PF00403">
    <property type="entry name" value="HMA"/>
    <property type="match status" value="2"/>
</dbReference>
<keyword evidence="2" id="KW-0479">Metal-binding</keyword>
<dbReference type="PROSITE" id="PS50846">
    <property type="entry name" value="HMA_2"/>
    <property type="match status" value="2"/>
</dbReference>
<dbReference type="InterPro" id="IPR044577">
    <property type="entry name" value="HIPP4/7/8/17/18/19"/>
</dbReference>
<dbReference type="CDD" id="cd00371">
    <property type="entry name" value="HMA"/>
    <property type="match status" value="2"/>
</dbReference>
<dbReference type="PANTHER" id="PTHR46195">
    <property type="entry name" value="HEAVY METAL-ASSOCIATED ISOPRENYLATED PLANT PROTEIN 7"/>
    <property type="match status" value="1"/>
</dbReference>
<evidence type="ECO:0000259" key="7">
    <source>
        <dbReference type="PROSITE" id="PS50846"/>
    </source>
</evidence>
<organism evidence="8 9">
    <name type="scientific">Eucalyptus globulus</name>
    <name type="common">Tasmanian blue gum</name>
    <dbReference type="NCBI Taxonomy" id="34317"/>
    <lineage>
        <taxon>Eukaryota</taxon>
        <taxon>Viridiplantae</taxon>
        <taxon>Streptophyta</taxon>
        <taxon>Embryophyta</taxon>
        <taxon>Tracheophyta</taxon>
        <taxon>Spermatophyta</taxon>
        <taxon>Magnoliopsida</taxon>
        <taxon>eudicotyledons</taxon>
        <taxon>Gunneridae</taxon>
        <taxon>Pentapetalae</taxon>
        <taxon>rosids</taxon>
        <taxon>malvids</taxon>
        <taxon>Myrtales</taxon>
        <taxon>Myrtaceae</taxon>
        <taxon>Myrtoideae</taxon>
        <taxon>Eucalypteae</taxon>
        <taxon>Eucalyptus</taxon>
    </lineage>
</organism>
<dbReference type="SUPFAM" id="SSF55008">
    <property type="entry name" value="HMA, heavy metal-associated domain"/>
    <property type="match status" value="2"/>
</dbReference>
<reference evidence="8 9" key="1">
    <citation type="submission" date="2024-11" db="EMBL/GenBank/DDBJ databases">
        <title>Chromosome-level genome assembly of Eucalyptus globulus Labill. provides insights into its genome evolution.</title>
        <authorList>
            <person name="Li X."/>
        </authorList>
    </citation>
    <scope>NUCLEOTIDE SEQUENCE [LARGE SCALE GENOMIC DNA]</scope>
    <source>
        <strain evidence="8">CL2024</strain>
        <tissue evidence="8">Fresh tender leaves</tissue>
    </source>
</reference>
<name>A0ABD3JKF3_EUCGL</name>
<keyword evidence="1" id="KW-0488">Methylation</keyword>
<keyword evidence="4" id="KW-0636">Prenylation</keyword>
<evidence type="ECO:0000256" key="1">
    <source>
        <dbReference type="ARBA" id="ARBA00022481"/>
    </source>
</evidence>
<dbReference type="GO" id="GO:0046872">
    <property type="term" value="F:metal ion binding"/>
    <property type="evidence" value="ECO:0007669"/>
    <property type="project" value="UniProtKB-KW"/>
</dbReference>
<dbReference type="PANTHER" id="PTHR46195:SF17">
    <property type="entry name" value="HEAVY METAL-ASSOCIATED ISOPRENYLATED PLANT PROTEIN 8"/>
    <property type="match status" value="1"/>
</dbReference>
<feature type="compositionally biased region" description="Basic and acidic residues" evidence="6">
    <location>
        <begin position="165"/>
        <end position="183"/>
    </location>
</feature>
<evidence type="ECO:0000256" key="6">
    <source>
        <dbReference type="SAM" id="MobiDB-lite"/>
    </source>
</evidence>
<comment type="similarity">
    <text evidence="5">Belongs to the HIPP family.</text>
</comment>
<sequence>MTNKGKDVKIKVNMHCEGCADTVRNCLRGFDGVEEIVTDTEKHEVIVKGESVDIVEVLERLRKKFNKNAELISPELPKAKKEEEKKKEEIPVKTVVLKIFMHCEGCVRDIKKSICQMEGVLSVKPDMAGGTVAVKGAVEPPKLMEYIKKKTGKQTEIVKVEVKKDKKGEEEKKKGEANKKDKKEEEEEEQKKKKKKGEEKEDAVRLIHYWVQCPCPCSQCCMNNLCCHCWENAFNDENVHSCSAM</sequence>
<dbReference type="Gene3D" id="3.30.70.100">
    <property type="match status" value="2"/>
</dbReference>
<evidence type="ECO:0000313" key="8">
    <source>
        <dbReference type="EMBL" id="KAL3728551.1"/>
    </source>
</evidence>
<feature type="region of interest" description="Disordered" evidence="6">
    <location>
        <begin position="165"/>
        <end position="198"/>
    </location>
</feature>
<dbReference type="AlphaFoldDB" id="A0ABD3JKF3"/>
<dbReference type="InterPro" id="IPR006121">
    <property type="entry name" value="HMA_dom"/>
</dbReference>
<evidence type="ECO:0000256" key="3">
    <source>
        <dbReference type="ARBA" id="ARBA00023288"/>
    </source>
</evidence>
<dbReference type="InterPro" id="IPR036163">
    <property type="entry name" value="HMA_dom_sf"/>
</dbReference>
<protein>
    <recommendedName>
        <fullName evidence="7">HMA domain-containing protein</fullName>
    </recommendedName>
</protein>
<evidence type="ECO:0000256" key="2">
    <source>
        <dbReference type="ARBA" id="ARBA00022723"/>
    </source>
</evidence>
<accession>A0ABD3JKF3</accession>
<gene>
    <name evidence="8" type="ORF">ACJRO7_033186</name>
</gene>
<proteinExistence type="inferred from homology"/>
<comment type="caution">
    <text evidence="8">The sequence shown here is derived from an EMBL/GenBank/DDBJ whole genome shotgun (WGS) entry which is preliminary data.</text>
</comment>
<dbReference type="EMBL" id="JBJKBG010000008">
    <property type="protein sequence ID" value="KAL3728551.1"/>
    <property type="molecule type" value="Genomic_DNA"/>
</dbReference>
<keyword evidence="3" id="KW-0449">Lipoprotein</keyword>
<dbReference type="Proteomes" id="UP001634007">
    <property type="component" value="Unassembled WGS sequence"/>
</dbReference>
<feature type="domain" description="HMA" evidence="7">
    <location>
        <begin position="5"/>
        <end position="69"/>
    </location>
</feature>